<evidence type="ECO:0000256" key="2">
    <source>
        <dbReference type="RuleBase" id="RU000507"/>
    </source>
</evidence>
<dbReference type="InterPro" id="IPR051126">
    <property type="entry name" value="Thiosulfate_sulfurtransferase"/>
</dbReference>
<evidence type="ECO:0000313" key="4">
    <source>
        <dbReference type="EMBL" id="MFD1597737.1"/>
    </source>
</evidence>
<dbReference type="SMART" id="SM00450">
    <property type="entry name" value="RHOD"/>
    <property type="match status" value="2"/>
</dbReference>
<dbReference type="Proteomes" id="UP001597085">
    <property type="component" value="Unassembled WGS sequence"/>
</dbReference>
<dbReference type="PROSITE" id="PS00683">
    <property type="entry name" value="RHODANESE_2"/>
    <property type="match status" value="1"/>
</dbReference>
<evidence type="ECO:0000313" key="5">
    <source>
        <dbReference type="Proteomes" id="UP001597085"/>
    </source>
</evidence>
<dbReference type="SUPFAM" id="SSF52821">
    <property type="entry name" value="Rhodanese/Cell cycle control phosphatase"/>
    <property type="match status" value="2"/>
</dbReference>
<keyword evidence="2 4" id="KW-0808">Transferase</keyword>
<organism evidence="4 5">
    <name type="scientific">Halobellus rarus</name>
    <dbReference type="NCBI Taxonomy" id="1126237"/>
    <lineage>
        <taxon>Archaea</taxon>
        <taxon>Methanobacteriati</taxon>
        <taxon>Methanobacteriota</taxon>
        <taxon>Stenosarchaea group</taxon>
        <taxon>Halobacteria</taxon>
        <taxon>Halobacteriales</taxon>
        <taxon>Haloferacaceae</taxon>
        <taxon>Halobellus</taxon>
    </lineage>
</organism>
<dbReference type="EMBL" id="JBHUDK010000002">
    <property type="protein sequence ID" value="MFD1597737.1"/>
    <property type="molecule type" value="Genomic_DNA"/>
</dbReference>
<gene>
    <name evidence="4" type="ORF">ACFSBX_02015</name>
</gene>
<dbReference type="InterPro" id="IPR001763">
    <property type="entry name" value="Rhodanese-like_dom"/>
</dbReference>
<dbReference type="Pfam" id="PF00581">
    <property type="entry name" value="Rhodanese"/>
    <property type="match status" value="2"/>
</dbReference>
<dbReference type="PANTHER" id="PTHR43855">
    <property type="entry name" value="THIOSULFATE SULFURTRANSFERASE"/>
    <property type="match status" value="1"/>
</dbReference>
<protein>
    <recommendedName>
        <fullName evidence="2">Sulfurtransferase</fullName>
    </recommendedName>
</protein>
<dbReference type="Gene3D" id="3.40.250.10">
    <property type="entry name" value="Rhodanese-like domain"/>
    <property type="match status" value="2"/>
</dbReference>
<accession>A0ABD6CJB0</accession>
<dbReference type="CDD" id="cd01449">
    <property type="entry name" value="TST_Repeat_2"/>
    <property type="match status" value="1"/>
</dbReference>
<dbReference type="InterPro" id="IPR036873">
    <property type="entry name" value="Rhodanese-like_dom_sf"/>
</dbReference>
<name>A0ABD6CJB0_9EURY</name>
<evidence type="ECO:0000259" key="3">
    <source>
        <dbReference type="PROSITE" id="PS50206"/>
    </source>
</evidence>
<dbReference type="AlphaFoldDB" id="A0ABD6CJB0"/>
<dbReference type="GO" id="GO:0016740">
    <property type="term" value="F:transferase activity"/>
    <property type="evidence" value="ECO:0007669"/>
    <property type="project" value="UniProtKB-KW"/>
</dbReference>
<reference evidence="4 5" key="1">
    <citation type="journal article" date="2019" name="Int. J. Syst. Evol. Microbiol.">
        <title>The Global Catalogue of Microorganisms (GCM) 10K type strain sequencing project: providing services to taxonomists for standard genome sequencing and annotation.</title>
        <authorList>
            <consortium name="The Broad Institute Genomics Platform"/>
            <consortium name="The Broad Institute Genome Sequencing Center for Infectious Disease"/>
            <person name="Wu L."/>
            <person name="Ma J."/>
        </authorList>
    </citation>
    <scope>NUCLEOTIDE SEQUENCE [LARGE SCALE GENOMIC DNA]</scope>
    <source>
        <strain evidence="4 5">CGMCC 1.12121</strain>
    </source>
</reference>
<dbReference type="RefSeq" id="WP_256421446.1">
    <property type="nucleotide sequence ID" value="NZ_JANHDI010000007.1"/>
</dbReference>
<dbReference type="PROSITE" id="PS50206">
    <property type="entry name" value="RHODANESE_3"/>
    <property type="match status" value="2"/>
</dbReference>
<dbReference type="InterPro" id="IPR001307">
    <property type="entry name" value="Thiosulphate_STrfase_CS"/>
</dbReference>
<feature type="domain" description="Rhodanese" evidence="3">
    <location>
        <begin position="27"/>
        <end position="134"/>
    </location>
</feature>
<sequence>MTASPYPESVLVSPDWVVDRLDRFESDDPGYRLLEVDVNTAFYDAGHVPGAVKIDWETDLRSEERHDIVGPDELEQLLGACGITDETTVVVYGDDSNWFAAHMYWQLTYYGHPDVRVMDGGRGYWVDHEYPLSTASVSPPTVQYGKPLSPPADPSIRASREDVLDAIGTETVFVDVRLPEEYRGEITAPPGMNETAMRGGHLPGAKNVFWADNVRPDMRFKPPSALRDVYRSHGVEPSDDIIVYCRIGERSSLTWFALSELLGYESVRNYDGSWTEWGNMIGTPIETGE</sequence>
<proteinExistence type="predicted"/>
<dbReference type="CDD" id="cd01448">
    <property type="entry name" value="TST_Repeat_1"/>
    <property type="match status" value="1"/>
</dbReference>
<keyword evidence="1" id="KW-0677">Repeat</keyword>
<keyword evidence="5" id="KW-1185">Reference proteome</keyword>
<feature type="domain" description="Rhodanese" evidence="3">
    <location>
        <begin position="167"/>
        <end position="286"/>
    </location>
</feature>
<comment type="caution">
    <text evidence="4">The sequence shown here is derived from an EMBL/GenBank/DDBJ whole genome shotgun (WGS) entry which is preliminary data.</text>
</comment>
<dbReference type="PANTHER" id="PTHR43855:SF1">
    <property type="entry name" value="THIOSULFATE SULFURTRANSFERASE"/>
    <property type="match status" value="1"/>
</dbReference>
<dbReference type="PROSITE" id="PS00380">
    <property type="entry name" value="RHODANESE_1"/>
    <property type="match status" value="1"/>
</dbReference>
<evidence type="ECO:0000256" key="1">
    <source>
        <dbReference type="ARBA" id="ARBA00022737"/>
    </source>
</evidence>